<keyword evidence="7" id="KW-0690">Ribosome biogenesis</keyword>
<dbReference type="HAMAP" id="MF_00009">
    <property type="entry name" value="Endoribonucl_YbeY"/>
    <property type="match status" value="1"/>
</dbReference>
<dbReference type="EC" id="3.1.-.-" evidence="7"/>
<dbReference type="PANTHER" id="PTHR46986:SF1">
    <property type="entry name" value="ENDORIBONUCLEASE YBEY, CHLOROPLASTIC"/>
    <property type="match status" value="1"/>
</dbReference>
<dbReference type="PANTHER" id="PTHR46986">
    <property type="entry name" value="ENDORIBONUCLEASE YBEY, CHLOROPLASTIC"/>
    <property type="match status" value="1"/>
</dbReference>
<feature type="binding site" evidence="7">
    <location>
        <position position="100"/>
    </location>
    <ligand>
        <name>Zn(2+)</name>
        <dbReference type="ChEBI" id="CHEBI:29105"/>
        <note>catalytic</note>
    </ligand>
</feature>
<comment type="cofactor">
    <cofactor evidence="7">
        <name>Zn(2+)</name>
        <dbReference type="ChEBI" id="CHEBI:29105"/>
    </cofactor>
    <text evidence="7">Binds 1 zinc ion.</text>
</comment>
<protein>
    <recommendedName>
        <fullName evidence="7">Endoribonuclease YbeY</fullName>
        <ecNumber evidence="7">3.1.-.-</ecNumber>
    </recommendedName>
</protein>
<evidence type="ECO:0000256" key="6">
    <source>
        <dbReference type="ARBA" id="ARBA00022833"/>
    </source>
</evidence>
<keyword evidence="3 7" id="KW-0479">Metal-binding</keyword>
<name>A0A0S4XMU6_9BACT</name>
<evidence type="ECO:0000256" key="5">
    <source>
        <dbReference type="ARBA" id="ARBA00022801"/>
    </source>
</evidence>
<keyword evidence="5 7" id="KW-0378">Hydrolase</keyword>
<evidence type="ECO:0000313" key="8">
    <source>
        <dbReference type="EMBL" id="CUV65636.1"/>
    </source>
</evidence>
<dbReference type="PROSITE" id="PS01306">
    <property type="entry name" value="UPF0054"/>
    <property type="match status" value="1"/>
</dbReference>
<evidence type="ECO:0000256" key="7">
    <source>
        <dbReference type="HAMAP-Rule" id="MF_00009"/>
    </source>
</evidence>
<dbReference type="Pfam" id="PF02130">
    <property type="entry name" value="YbeY"/>
    <property type="match status" value="1"/>
</dbReference>
<keyword evidence="2 7" id="KW-0540">Nuclease</keyword>
<evidence type="ECO:0000256" key="3">
    <source>
        <dbReference type="ARBA" id="ARBA00022723"/>
    </source>
</evidence>
<dbReference type="EMBL" id="FAXN01000041">
    <property type="protein sequence ID" value="CUV65636.1"/>
    <property type="molecule type" value="Genomic_DNA"/>
</dbReference>
<feature type="binding site" evidence="7">
    <location>
        <position position="110"/>
    </location>
    <ligand>
        <name>Zn(2+)</name>
        <dbReference type="ChEBI" id="CHEBI:29105"/>
        <note>catalytic</note>
    </ligand>
</feature>
<dbReference type="InterPro" id="IPR023091">
    <property type="entry name" value="MetalPrtase_cat_dom_sf_prd"/>
</dbReference>
<proteinExistence type="inferred from homology"/>
<dbReference type="SUPFAM" id="SSF55486">
    <property type="entry name" value="Metalloproteases ('zincins'), catalytic domain"/>
    <property type="match status" value="1"/>
</dbReference>
<dbReference type="InterPro" id="IPR002036">
    <property type="entry name" value="YbeY"/>
</dbReference>
<dbReference type="GO" id="GO:0004222">
    <property type="term" value="F:metalloendopeptidase activity"/>
    <property type="evidence" value="ECO:0007669"/>
    <property type="project" value="InterPro"/>
</dbReference>
<dbReference type="NCBIfam" id="TIGR00043">
    <property type="entry name" value="rRNA maturation RNase YbeY"/>
    <property type="match status" value="1"/>
</dbReference>
<reference evidence="8" key="1">
    <citation type="submission" date="2015-11" db="EMBL/GenBank/DDBJ databases">
        <authorList>
            <person name="Zhang Y."/>
            <person name="Guo Z."/>
        </authorList>
    </citation>
    <scope>NUCLEOTIDE SEQUENCE</scope>
    <source>
        <strain evidence="8">BN30871</strain>
    </source>
</reference>
<dbReference type="AlphaFoldDB" id="A0A0S4XMU6"/>
<evidence type="ECO:0000256" key="1">
    <source>
        <dbReference type="ARBA" id="ARBA00010875"/>
    </source>
</evidence>
<dbReference type="GO" id="GO:0005737">
    <property type="term" value="C:cytoplasm"/>
    <property type="evidence" value="ECO:0007669"/>
    <property type="project" value="UniProtKB-SubCell"/>
</dbReference>
<sequence length="140" mass="16210">MIEIENETDILINYPLLEKVVNSMTSRDVEIILTNNETIQNYNREYRNIDKPTDVLSFPIENISGHEPAGSIIISLEYAKNVSQELGHLLDEEVALMLIHGLLHLLGYDHEIDSGEMRDKEEYWIKEFNLPKSLIVRTQD</sequence>
<comment type="similarity">
    <text evidence="1 7">Belongs to the endoribonuclease YbeY family.</text>
</comment>
<comment type="subcellular location">
    <subcellularLocation>
        <location evidence="7">Cytoplasm</location>
    </subcellularLocation>
</comment>
<dbReference type="Gene3D" id="3.40.390.30">
    <property type="entry name" value="Metalloproteases ('zincins'), catalytic domain"/>
    <property type="match status" value="1"/>
</dbReference>
<accession>A0A0S4XMU6</accession>
<keyword evidence="4 7" id="KW-0255">Endonuclease</keyword>
<comment type="function">
    <text evidence="7">Single strand-specific metallo-endoribonuclease involved in late-stage 70S ribosome quality control and in maturation of the 3' terminus of the 16S rRNA.</text>
</comment>
<keyword evidence="7" id="KW-0963">Cytoplasm</keyword>
<organism evidence="8">
    <name type="scientific">Sulfurovum sp. enrichment culture clone C5</name>
    <dbReference type="NCBI Taxonomy" id="497650"/>
    <lineage>
        <taxon>Bacteria</taxon>
        <taxon>Pseudomonadati</taxon>
        <taxon>Campylobacterota</taxon>
        <taxon>Epsilonproteobacteria</taxon>
        <taxon>Campylobacterales</taxon>
        <taxon>Sulfurovaceae</taxon>
        <taxon>Sulfurovum</taxon>
        <taxon>environmental samples</taxon>
    </lineage>
</organism>
<keyword evidence="6 7" id="KW-0862">Zinc</keyword>
<dbReference type="GO" id="GO:0004521">
    <property type="term" value="F:RNA endonuclease activity"/>
    <property type="evidence" value="ECO:0007669"/>
    <property type="project" value="UniProtKB-UniRule"/>
</dbReference>
<gene>
    <name evidence="7" type="primary">ybeY</name>
    <name evidence="8" type="ORF">BN3087_400012</name>
</gene>
<dbReference type="GO" id="GO:0008270">
    <property type="term" value="F:zinc ion binding"/>
    <property type="evidence" value="ECO:0007669"/>
    <property type="project" value="UniProtKB-UniRule"/>
</dbReference>
<dbReference type="GO" id="GO:0006364">
    <property type="term" value="P:rRNA processing"/>
    <property type="evidence" value="ECO:0007669"/>
    <property type="project" value="UniProtKB-UniRule"/>
</dbReference>
<dbReference type="InterPro" id="IPR020549">
    <property type="entry name" value="YbeY_CS"/>
</dbReference>
<evidence type="ECO:0000256" key="2">
    <source>
        <dbReference type="ARBA" id="ARBA00022722"/>
    </source>
</evidence>
<evidence type="ECO:0000256" key="4">
    <source>
        <dbReference type="ARBA" id="ARBA00022759"/>
    </source>
</evidence>
<feature type="binding site" evidence="7">
    <location>
        <position position="104"/>
    </location>
    <ligand>
        <name>Zn(2+)</name>
        <dbReference type="ChEBI" id="CHEBI:29105"/>
        <note>catalytic</note>
    </ligand>
</feature>
<keyword evidence="7" id="KW-0698">rRNA processing</keyword>